<dbReference type="PANTHER" id="PTHR33371:SF17">
    <property type="entry name" value="MCE-FAMILY PROTEIN MCE1B"/>
    <property type="match status" value="1"/>
</dbReference>
<dbReference type="Pfam" id="PF02470">
    <property type="entry name" value="MlaD"/>
    <property type="match status" value="1"/>
</dbReference>
<accession>A0A1J0VYB9</accession>
<dbReference type="OrthoDB" id="338143at2"/>
<dbReference type="KEGG" id="nsl:BOX37_27635"/>
<protein>
    <submittedName>
        <fullName evidence="3">Mammalian cell entry protein</fullName>
    </submittedName>
</protein>
<dbReference type="PANTHER" id="PTHR33371">
    <property type="entry name" value="INTERMEMBRANE PHOSPHOLIPID TRANSPORT SYSTEM BINDING PROTEIN MLAD-RELATED"/>
    <property type="match status" value="1"/>
</dbReference>
<evidence type="ECO:0000313" key="4">
    <source>
        <dbReference type="Proteomes" id="UP000183810"/>
    </source>
</evidence>
<dbReference type="InterPro" id="IPR024516">
    <property type="entry name" value="Mce_C"/>
</dbReference>
<reference evidence="3" key="1">
    <citation type="submission" date="2016-11" db="EMBL/GenBank/DDBJ databases">
        <authorList>
            <person name="Jaros S."/>
            <person name="Januszkiewicz K."/>
            <person name="Wedrychowicz H."/>
        </authorList>
    </citation>
    <scope>NUCLEOTIDE SEQUENCE [LARGE SCALE GENOMIC DNA]</scope>
    <source>
        <strain evidence="3">Y48</strain>
    </source>
</reference>
<sequence>MTPRRQGLKLLAFVVVTSLITGALFVVVGDLRFVSHHTYRALFSSASGLRTGEDVKLSGVVVGKVEDIGFGSADLVEVEFTVDDNVALLRSATAAIKYKNLIGDRYLELTVRADDSGVRPENETIPDSQTHPALDLDALVNGFRPLLQGIDPDETNKLSASLVAVLNGREQSISAIVEQLGSLGNSVADRDAVIGRLIDNLNLVLRTISGREDQFGALVTNLQRLVSGLNSDRDTLTNALVGIDDLSGQTAQVLQENRPSIAADIEQLGRTAGNLNASSETLQLLLTNLPEVYRRGGRASGYGSFVNFFLCGVAIRYPAIGGGHSTTPMFTVPADRCK</sequence>
<dbReference type="NCBIfam" id="TIGR00996">
    <property type="entry name" value="Mtu_fam_mce"/>
    <property type="match status" value="1"/>
</dbReference>
<dbReference type="GO" id="GO:0005576">
    <property type="term" value="C:extracellular region"/>
    <property type="evidence" value="ECO:0007669"/>
    <property type="project" value="TreeGrafter"/>
</dbReference>
<dbReference type="GO" id="GO:0051701">
    <property type="term" value="P:biological process involved in interaction with host"/>
    <property type="evidence" value="ECO:0007669"/>
    <property type="project" value="TreeGrafter"/>
</dbReference>
<evidence type="ECO:0000313" key="3">
    <source>
        <dbReference type="EMBL" id="APE37072.1"/>
    </source>
</evidence>
<dbReference type="InterPro" id="IPR005693">
    <property type="entry name" value="Mce"/>
</dbReference>
<dbReference type="RefSeq" id="WP_071930242.1">
    <property type="nucleotide sequence ID" value="NZ_CP018082.1"/>
</dbReference>
<evidence type="ECO:0000259" key="1">
    <source>
        <dbReference type="Pfam" id="PF02470"/>
    </source>
</evidence>
<dbReference type="EMBL" id="CP018082">
    <property type="protein sequence ID" value="APE37072.1"/>
    <property type="molecule type" value="Genomic_DNA"/>
</dbReference>
<feature type="domain" description="Mce/MlaD" evidence="1">
    <location>
        <begin position="37"/>
        <end position="110"/>
    </location>
</feature>
<organism evidence="3 4">
    <name type="scientific">Nocardia mangyaensis</name>
    <dbReference type="NCBI Taxonomy" id="2213200"/>
    <lineage>
        <taxon>Bacteria</taxon>
        <taxon>Bacillati</taxon>
        <taxon>Actinomycetota</taxon>
        <taxon>Actinomycetes</taxon>
        <taxon>Mycobacteriales</taxon>
        <taxon>Nocardiaceae</taxon>
        <taxon>Nocardia</taxon>
    </lineage>
</organism>
<dbReference type="Pfam" id="PF11887">
    <property type="entry name" value="Mce4_CUP1"/>
    <property type="match status" value="1"/>
</dbReference>
<feature type="domain" description="Mammalian cell entry C-terminal" evidence="2">
    <location>
        <begin position="122"/>
        <end position="317"/>
    </location>
</feature>
<gene>
    <name evidence="3" type="ORF">BOX37_27635</name>
</gene>
<keyword evidence="4" id="KW-1185">Reference proteome</keyword>
<dbReference type="AlphaFoldDB" id="A0A1J0VYB9"/>
<evidence type="ECO:0000259" key="2">
    <source>
        <dbReference type="Pfam" id="PF11887"/>
    </source>
</evidence>
<dbReference type="InterPro" id="IPR003399">
    <property type="entry name" value="Mce/MlaD"/>
</dbReference>
<dbReference type="InterPro" id="IPR052336">
    <property type="entry name" value="MlaD_Phospholipid_Transporter"/>
</dbReference>
<dbReference type="Proteomes" id="UP000183810">
    <property type="component" value="Chromosome"/>
</dbReference>
<proteinExistence type="predicted"/>
<name>A0A1J0VYB9_9NOCA</name>